<feature type="transmembrane region" description="Helical" evidence="2">
    <location>
        <begin position="66"/>
        <end position="87"/>
    </location>
</feature>
<sequence length="90" mass="10261">MRQYKPLTKTDGRVHNSSQDHANPFYGQRGADWIKNTNASLFNAQREQAHRQPSHKKQVQRVLRNVLLIIVAVVVMVVGGFFLYSLALSL</sequence>
<organism evidence="3 4">
    <name type="scientific">Lactiplantibacillus plajomi</name>
    <dbReference type="NCBI Taxonomy" id="1457217"/>
    <lineage>
        <taxon>Bacteria</taxon>
        <taxon>Bacillati</taxon>
        <taxon>Bacillota</taxon>
        <taxon>Bacilli</taxon>
        <taxon>Lactobacillales</taxon>
        <taxon>Lactobacillaceae</taxon>
        <taxon>Lactiplantibacillus</taxon>
    </lineage>
</organism>
<accession>A0ABV6K0P3</accession>
<evidence type="ECO:0000313" key="4">
    <source>
        <dbReference type="Proteomes" id="UP001589855"/>
    </source>
</evidence>
<feature type="region of interest" description="Disordered" evidence="1">
    <location>
        <begin position="1"/>
        <end position="29"/>
    </location>
</feature>
<keyword evidence="2" id="KW-0472">Membrane</keyword>
<evidence type="ECO:0000313" key="3">
    <source>
        <dbReference type="EMBL" id="MFC0423028.1"/>
    </source>
</evidence>
<reference evidence="3 4" key="1">
    <citation type="submission" date="2024-09" db="EMBL/GenBank/DDBJ databases">
        <authorList>
            <person name="Sun Q."/>
            <person name="Mori K."/>
        </authorList>
    </citation>
    <scope>NUCLEOTIDE SEQUENCE [LARGE SCALE GENOMIC DNA]</scope>
    <source>
        <strain evidence="3 4">TBRC 4575</strain>
    </source>
</reference>
<dbReference type="RefSeq" id="WP_137644778.1">
    <property type="nucleotide sequence ID" value="NZ_BAABRM010000029.1"/>
</dbReference>
<dbReference type="EMBL" id="JBHLUK010000010">
    <property type="protein sequence ID" value="MFC0423028.1"/>
    <property type="molecule type" value="Genomic_DNA"/>
</dbReference>
<dbReference type="Proteomes" id="UP001589855">
    <property type="component" value="Unassembled WGS sequence"/>
</dbReference>
<comment type="caution">
    <text evidence="3">The sequence shown here is derived from an EMBL/GenBank/DDBJ whole genome shotgun (WGS) entry which is preliminary data.</text>
</comment>
<evidence type="ECO:0000256" key="2">
    <source>
        <dbReference type="SAM" id="Phobius"/>
    </source>
</evidence>
<proteinExistence type="predicted"/>
<gene>
    <name evidence="3" type="ORF">ACFFGS_02440</name>
</gene>
<name>A0ABV6K0P3_9LACO</name>
<keyword evidence="4" id="KW-1185">Reference proteome</keyword>
<evidence type="ECO:0000256" key="1">
    <source>
        <dbReference type="SAM" id="MobiDB-lite"/>
    </source>
</evidence>
<keyword evidence="2" id="KW-1133">Transmembrane helix</keyword>
<protein>
    <submittedName>
        <fullName evidence="3">Uncharacterized protein</fullName>
    </submittedName>
</protein>
<keyword evidence="2" id="KW-0812">Transmembrane</keyword>